<keyword evidence="7 17" id="KW-0347">Helicase</keyword>
<keyword evidence="8 17" id="KW-0067">ATP-binding</keyword>
<comment type="subcellular location">
    <subcellularLocation>
        <location evidence="1 17">Nucleus</location>
    </subcellularLocation>
</comment>
<evidence type="ECO:0000256" key="3">
    <source>
        <dbReference type="ARBA" id="ARBA00022723"/>
    </source>
</evidence>
<dbReference type="Proteomes" id="UP001187531">
    <property type="component" value="Unassembled WGS sequence"/>
</dbReference>
<dbReference type="InterPro" id="IPR030845">
    <property type="entry name" value="RTEL1"/>
</dbReference>
<dbReference type="GO" id="GO:0006260">
    <property type="term" value="P:DNA replication"/>
    <property type="evidence" value="ECO:0007669"/>
    <property type="project" value="InterPro"/>
</dbReference>
<evidence type="ECO:0000256" key="5">
    <source>
        <dbReference type="ARBA" id="ARBA00022763"/>
    </source>
</evidence>
<dbReference type="FunFam" id="3.40.50.300:FF:000431">
    <property type="entry name" value="Regulator of telomere elongation helicase 1"/>
    <property type="match status" value="1"/>
</dbReference>
<dbReference type="CDD" id="cd17970">
    <property type="entry name" value="DEAHc_FancJ"/>
    <property type="match status" value="1"/>
</dbReference>
<evidence type="ECO:0000313" key="19">
    <source>
        <dbReference type="EMBL" id="KAK2724783.1"/>
    </source>
</evidence>
<dbReference type="GO" id="GO:0010569">
    <property type="term" value="P:regulation of double-strand break repair via homologous recombination"/>
    <property type="evidence" value="ECO:0007669"/>
    <property type="project" value="UniProtKB-UniRule"/>
</dbReference>
<dbReference type="InterPro" id="IPR014013">
    <property type="entry name" value="Helic_SF1/SF2_ATP-bd_DinG/Rad3"/>
</dbReference>
<dbReference type="GO" id="GO:0005524">
    <property type="term" value="F:ATP binding"/>
    <property type="evidence" value="ECO:0007669"/>
    <property type="project" value="UniProtKB-UniRule"/>
</dbReference>
<dbReference type="FunFam" id="3.40.50.300:FF:000691">
    <property type="entry name" value="Regulator of telomere elongation helicase 1"/>
    <property type="match status" value="1"/>
</dbReference>
<keyword evidence="5 17" id="KW-0227">DNA damage</keyword>
<keyword evidence="14 17" id="KW-0539">Nucleus</keyword>
<evidence type="ECO:0000256" key="14">
    <source>
        <dbReference type="ARBA" id="ARBA00023242"/>
    </source>
</evidence>
<keyword evidence="2 17" id="KW-0004">4Fe-4S</keyword>
<dbReference type="GO" id="GO:1904430">
    <property type="term" value="P:negative regulation of t-circle formation"/>
    <property type="evidence" value="ECO:0007669"/>
    <property type="project" value="TreeGrafter"/>
</dbReference>
<comment type="similarity">
    <text evidence="17">Belongs to the helicase family. RAD3/XPD subfamily.</text>
</comment>
<comment type="caution">
    <text evidence="19">The sequence shown here is derived from an EMBL/GenBank/DDBJ whole genome shotgun (WGS) entry which is preliminary data.</text>
</comment>
<dbReference type="Pfam" id="PF23109">
    <property type="entry name" value="ARCH_RTEL1"/>
    <property type="match status" value="1"/>
</dbReference>
<evidence type="ECO:0000256" key="10">
    <source>
        <dbReference type="ARBA" id="ARBA00023014"/>
    </source>
</evidence>
<evidence type="ECO:0000256" key="8">
    <source>
        <dbReference type="ARBA" id="ARBA00022840"/>
    </source>
</evidence>
<comment type="catalytic activity">
    <reaction evidence="15 17">
        <text>ATP + H2O = ADP + phosphate + H(+)</text>
        <dbReference type="Rhea" id="RHEA:13065"/>
        <dbReference type="ChEBI" id="CHEBI:15377"/>
        <dbReference type="ChEBI" id="CHEBI:15378"/>
        <dbReference type="ChEBI" id="CHEBI:30616"/>
        <dbReference type="ChEBI" id="CHEBI:43474"/>
        <dbReference type="ChEBI" id="CHEBI:456216"/>
    </reaction>
</comment>
<evidence type="ECO:0000256" key="13">
    <source>
        <dbReference type="ARBA" id="ARBA00023235"/>
    </source>
</evidence>
<dbReference type="Gene3D" id="1.20.1160.20">
    <property type="match status" value="1"/>
</dbReference>
<evidence type="ECO:0000256" key="9">
    <source>
        <dbReference type="ARBA" id="ARBA00023004"/>
    </source>
</evidence>
<dbReference type="InterPro" id="IPR045028">
    <property type="entry name" value="DinG/Rad3-like"/>
</dbReference>
<feature type="binding site" evidence="17">
    <location>
        <position position="162"/>
    </location>
    <ligand>
        <name>[4Fe-4S] cluster</name>
        <dbReference type="ChEBI" id="CHEBI:49883"/>
    </ligand>
</feature>
<evidence type="ECO:0000256" key="6">
    <source>
        <dbReference type="ARBA" id="ARBA00022801"/>
    </source>
</evidence>
<dbReference type="InterPro" id="IPR006554">
    <property type="entry name" value="Helicase-like_DEXD_c2"/>
</dbReference>
<dbReference type="GO" id="GO:0070182">
    <property type="term" value="F:DNA polymerase binding"/>
    <property type="evidence" value="ECO:0007669"/>
    <property type="project" value="TreeGrafter"/>
</dbReference>
<feature type="binding site" evidence="17">
    <location>
        <position position="171"/>
    </location>
    <ligand>
        <name>[4Fe-4S] cluster</name>
        <dbReference type="ChEBI" id="CHEBI:49883"/>
    </ligand>
</feature>
<dbReference type="Gene3D" id="3.40.50.300">
    <property type="entry name" value="P-loop containing nucleotide triphosphate hydrolases"/>
    <property type="match status" value="2"/>
</dbReference>
<dbReference type="CDD" id="cd18788">
    <property type="entry name" value="SF2_C_XPD"/>
    <property type="match status" value="1"/>
</dbReference>
<dbReference type="GO" id="GO:0051539">
    <property type="term" value="F:4 iron, 4 sulfur cluster binding"/>
    <property type="evidence" value="ECO:0007669"/>
    <property type="project" value="UniProtKB-UniRule"/>
</dbReference>
<organism evidence="19 20">
    <name type="scientific">Artemia franciscana</name>
    <name type="common">Brine shrimp</name>
    <name type="synonym">Artemia sanfranciscana</name>
    <dbReference type="NCBI Taxonomy" id="6661"/>
    <lineage>
        <taxon>Eukaryota</taxon>
        <taxon>Metazoa</taxon>
        <taxon>Ecdysozoa</taxon>
        <taxon>Arthropoda</taxon>
        <taxon>Crustacea</taxon>
        <taxon>Branchiopoda</taxon>
        <taxon>Anostraca</taxon>
        <taxon>Artemiidae</taxon>
        <taxon>Artemia</taxon>
    </lineage>
</organism>
<dbReference type="InterPro" id="IPR010614">
    <property type="entry name" value="RAD3-like_helicase_DEAD"/>
</dbReference>
<evidence type="ECO:0000256" key="1">
    <source>
        <dbReference type="ARBA" id="ARBA00004123"/>
    </source>
</evidence>
<evidence type="ECO:0000259" key="18">
    <source>
        <dbReference type="PROSITE" id="PS51193"/>
    </source>
</evidence>
<feature type="domain" description="Helicase ATP-binding" evidence="18">
    <location>
        <begin position="7"/>
        <end position="297"/>
    </location>
</feature>
<accession>A0AA88LB03</accession>
<keyword evidence="10 17" id="KW-0411">Iron-sulfur</keyword>
<evidence type="ECO:0000256" key="16">
    <source>
        <dbReference type="ARBA" id="ARBA00073810"/>
    </source>
</evidence>
<dbReference type="SUPFAM" id="SSF52540">
    <property type="entry name" value="P-loop containing nucleoside triphosphate hydrolases"/>
    <property type="match status" value="1"/>
</dbReference>
<dbReference type="PROSITE" id="PS51193">
    <property type="entry name" value="HELICASE_ATP_BIND_2"/>
    <property type="match status" value="1"/>
</dbReference>
<dbReference type="NCBIfam" id="TIGR00604">
    <property type="entry name" value="rad3"/>
    <property type="match status" value="1"/>
</dbReference>
<dbReference type="Pfam" id="PF06733">
    <property type="entry name" value="DEAD_2"/>
    <property type="match status" value="1"/>
</dbReference>
<keyword evidence="20" id="KW-1185">Reference proteome</keyword>
<protein>
    <recommendedName>
        <fullName evidence="16 17">Regulator of telomere elongation helicase 1 homolog</fullName>
        <ecNumber evidence="17">5.6.2.-</ecNumber>
    </recommendedName>
</protein>
<dbReference type="SMART" id="SM00488">
    <property type="entry name" value="DEXDc2"/>
    <property type="match status" value="1"/>
</dbReference>
<dbReference type="GO" id="GO:0045910">
    <property type="term" value="P:negative regulation of DNA recombination"/>
    <property type="evidence" value="ECO:0007669"/>
    <property type="project" value="TreeGrafter"/>
</dbReference>
<dbReference type="PANTHER" id="PTHR11472:SF34">
    <property type="entry name" value="REGULATOR OF TELOMERE ELONGATION HELICASE 1"/>
    <property type="match status" value="1"/>
</dbReference>
<dbReference type="GO" id="GO:0016818">
    <property type="term" value="F:hydrolase activity, acting on acid anhydrides, in phosphorus-containing anhydrides"/>
    <property type="evidence" value="ECO:0007669"/>
    <property type="project" value="InterPro"/>
</dbReference>
<evidence type="ECO:0000313" key="20">
    <source>
        <dbReference type="Proteomes" id="UP001187531"/>
    </source>
</evidence>
<proteinExistence type="inferred from homology"/>
<evidence type="ECO:0000256" key="15">
    <source>
        <dbReference type="ARBA" id="ARBA00049360"/>
    </source>
</evidence>
<evidence type="ECO:0000256" key="7">
    <source>
        <dbReference type="ARBA" id="ARBA00022806"/>
    </source>
</evidence>
<feature type="binding site" evidence="17">
    <location>
        <position position="207"/>
    </location>
    <ligand>
        <name>[4Fe-4S] cluster</name>
        <dbReference type="ChEBI" id="CHEBI:49883"/>
    </ligand>
</feature>
<dbReference type="GO" id="GO:0006310">
    <property type="term" value="P:DNA recombination"/>
    <property type="evidence" value="ECO:0007669"/>
    <property type="project" value="InterPro"/>
</dbReference>
<keyword evidence="6 17" id="KW-0378">Hydrolase</keyword>
<comment type="function">
    <text evidence="17">A probable ATP-dependent DNA helicase implicated in DNA repair and the maintenance of genomic stability. Acts as an anti-recombinase to counteract toxic recombination and limit crossover during meiosis. Regulates meiotic recombination and crossover homeostasis by physically dissociating strand invasion events and thereby promotes noncrossover repair by meiotic synthesis dependent strand annealing (SDSA) as well as disassembly of D loop recombination intermediates.</text>
</comment>
<evidence type="ECO:0000256" key="12">
    <source>
        <dbReference type="ARBA" id="ARBA00023204"/>
    </source>
</evidence>
<feature type="binding site" evidence="17">
    <location>
        <position position="144"/>
    </location>
    <ligand>
        <name>[4Fe-4S] cluster</name>
        <dbReference type="ChEBI" id="CHEBI:49883"/>
    </ligand>
</feature>
<keyword evidence="12 17" id="KW-0234">DNA repair</keyword>
<dbReference type="Pfam" id="PF13307">
    <property type="entry name" value="Helicase_C_2"/>
    <property type="match status" value="1"/>
</dbReference>
<evidence type="ECO:0000256" key="11">
    <source>
        <dbReference type="ARBA" id="ARBA00023125"/>
    </source>
</evidence>
<dbReference type="GO" id="GO:0003678">
    <property type="term" value="F:DNA helicase activity"/>
    <property type="evidence" value="ECO:0007669"/>
    <property type="project" value="UniProtKB-UniRule"/>
</dbReference>
<gene>
    <name evidence="19" type="ORF">QYM36_001312</name>
</gene>
<dbReference type="SMART" id="SM00491">
    <property type="entry name" value="HELICc2"/>
    <property type="match status" value="1"/>
</dbReference>
<dbReference type="GO" id="GO:0003677">
    <property type="term" value="F:DNA binding"/>
    <property type="evidence" value="ECO:0007669"/>
    <property type="project" value="UniProtKB-UniRule"/>
</dbReference>
<name>A0AA88LB03_ARTSF</name>
<dbReference type="EC" id="5.6.2.-" evidence="17"/>
<evidence type="ECO:0000256" key="4">
    <source>
        <dbReference type="ARBA" id="ARBA00022741"/>
    </source>
</evidence>
<dbReference type="GO" id="GO:0006281">
    <property type="term" value="P:DNA repair"/>
    <property type="evidence" value="ECO:0007669"/>
    <property type="project" value="UniProtKB-UniRule"/>
</dbReference>
<dbReference type="HAMAP" id="MF_03065">
    <property type="entry name" value="RTEL1"/>
    <property type="match status" value="1"/>
</dbReference>
<reference evidence="19" key="1">
    <citation type="submission" date="2023-07" db="EMBL/GenBank/DDBJ databases">
        <title>Chromosome-level genome assembly of Artemia franciscana.</title>
        <authorList>
            <person name="Jo E."/>
        </authorList>
    </citation>
    <scope>NUCLEOTIDE SEQUENCE</scope>
    <source>
        <tissue evidence="19">Whole body</tissue>
    </source>
</reference>
<keyword evidence="13 17" id="KW-0413">Isomerase</keyword>
<dbReference type="InterPro" id="IPR013020">
    <property type="entry name" value="Rad3/Chl1-like"/>
</dbReference>
<evidence type="ECO:0000256" key="2">
    <source>
        <dbReference type="ARBA" id="ARBA00022485"/>
    </source>
</evidence>
<dbReference type="InterPro" id="IPR057498">
    <property type="entry name" value="Rtel1_ARCH"/>
</dbReference>
<dbReference type="GO" id="GO:0046872">
    <property type="term" value="F:metal ion binding"/>
    <property type="evidence" value="ECO:0007669"/>
    <property type="project" value="UniProtKB-UniRule"/>
</dbReference>
<dbReference type="AlphaFoldDB" id="A0AA88LB03"/>
<keyword evidence="4 17" id="KW-0547">Nucleotide-binding</keyword>
<evidence type="ECO:0000256" key="17">
    <source>
        <dbReference type="HAMAP-Rule" id="MF_03065"/>
    </source>
</evidence>
<dbReference type="GO" id="GO:0005634">
    <property type="term" value="C:nucleus"/>
    <property type="evidence" value="ECO:0007669"/>
    <property type="project" value="UniProtKB-SubCell"/>
</dbReference>
<dbReference type="EMBL" id="JAVRJZ010000003">
    <property type="protein sequence ID" value="KAK2724783.1"/>
    <property type="molecule type" value="Genomic_DNA"/>
</dbReference>
<keyword evidence="9 17" id="KW-0408">Iron</keyword>
<keyword evidence="3 17" id="KW-0479">Metal-binding</keyword>
<dbReference type="PANTHER" id="PTHR11472">
    <property type="entry name" value="DNA REPAIR DEAD HELICASE RAD3/XP-D SUBFAMILY MEMBER"/>
    <property type="match status" value="1"/>
</dbReference>
<dbReference type="InterPro" id="IPR006555">
    <property type="entry name" value="ATP-dep_Helicase_C"/>
</dbReference>
<dbReference type="SMART" id="SM00487">
    <property type="entry name" value="DEXDc"/>
    <property type="match status" value="1"/>
</dbReference>
<sequence length="972" mass="109504">MCSVNIHNVLVDFPFPPYPVQFAYMEKVIECLQKGENGLLESPTGTGKTLSILCSSLAWLTVRKAQVQSALLVNKEAASDFSKLLSNQLENAGGMSWGEPAPVLPKIIYASRTHSQLTQVIQELKRSKYNYLKVAVLGSRDQMCIHPEVSKETNSTVKLYMCMAKTSTRTCHYYNNVETVSVANEFTNGPVMDIEDLVKEGQKQKACPYFLSREMKKNADIIFMPYNYLLDPKIRKMHGVEIEGNIIIFDEAHNIEKICEESASVNLRSADLALAIDETNQVLKLYGKQDEESESSDVQITPQDFGPDELLILKGVLLDFEKVLDDIEIENKAKGLTREGRFIRELLLSARVQQGNYLTLLELLDKVIQYLSANSNSPFQRKGAGLQTFADLIKVVFAKNQVHFVEKMNRAYRTHFGIEESKSKSNRKVDEWLSKSDASSAKQVKTLNYWCFSPGFGMEDLIELKPRCIILTSGTLSPLDSFAAELHVPFPVTLENPHIIQEDQVLVAVLQLGPNKVALNSSYNNRSNPEYLTSLGKAIFYAAKVTPHGMLVFFPSYPVMKSCIEHWQNEGQWGEIMRIKPIYVEPQTKETFNTVMKDYYKAIDDPVHQGAIFMAVCRGKVSEGLDFINANGRTVVITGLPYPPLNDPRVILKKEYLEENRKAAKGKGLTGQDWYRLEAIRAVNQAIGRVIRHKEDYGAILFFDQRFGDPNIVNSLSSWVRKLVKRYDNPGKLIADMRMFFKHAADAHPVAGIPRLPVKEKSSFSDSGRNLPVATLGASGGLTSGNLVSARRKEVRPHISLGYEPSLDVSQYATNVKPVSPKPKSSLFENLNSISSNVIDFNNQRSDENSDLSISSQPFEPMVKKRKLQINMKYGQLNDSDVKPSSCTETVKEVKPNDYLMQVKTVLCRTNEYEKFKSVLKSYRSDKDISILFEALRNMFGTRHKNLVKGKPFVLSYIILFIAETASNTNEI</sequence>
<dbReference type="InterPro" id="IPR027417">
    <property type="entry name" value="P-loop_NTPase"/>
</dbReference>
<dbReference type="InterPro" id="IPR014001">
    <property type="entry name" value="Helicase_ATP-bd"/>
</dbReference>
<keyword evidence="11 17" id="KW-0238">DNA-binding</keyword>
<dbReference type="GO" id="GO:0090657">
    <property type="term" value="P:telomeric loop disassembly"/>
    <property type="evidence" value="ECO:0007669"/>
    <property type="project" value="TreeGrafter"/>
</dbReference>